<reference evidence="1 2" key="1">
    <citation type="submission" date="2018-09" db="EMBL/GenBank/DDBJ databases">
        <title>Phylogeny of the Shewanellaceae, and recommendation for two new genera, Pseudoshewanella and Parashewanella.</title>
        <authorList>
            <person name="Wang G."/>
        </authorList>
    </citation>
    <scope>NUCLEOTIDE SEQUENCE [LARGE SCALE GENOMIC DNA]</scope>
    <source>
        <strain evidence="1 2">C51</strain>
    </source>
</reference>
<name>A0A3L8PZN8_9GAMM</name>
<protein>
    <submittedName>
        <fullName evidence="1">Uncharacterized protein</fullName>
    </submittedName>
</protein>
<organism evidence="1 2">
    <name type="scientific">Parashewanella curva</name>
    <dbReference type="NCBI Taxonomy" id="2338552"/>
    <lineage>
        <taxon>Bacteria</taxon>
        <taxon>Pseudomonadati</taxon>
        <taxon>Pseudomonadota</taxon>
        <taxon>Gammaproteobacteria</taxon>
        <taxon>Alteromonadales</taxon>
        <taxon>Shewanellaceae</taxon>
        <taxon>Parashewanella</taxon>
    </lineage>
</organism>
<sequence length="242" mass="27809">MSGVATHCVHAHEQLADYLWQNPTTSNFEDGKRVFQINGTKYNRALKVRVISKPRSLADLIYAAFHALLSMHNREVFSHTLHNNGITAASNRSEHSSQCVTLKAKYKEGVTINPSYNSNLHQFFIEQPQLAKEAKKHVDRLKDVPHSPLWYCYNCPIKGIELNGTNAVVMEHNGEAIVVSREGIRSQLLNNNLKQSKISRDMIMRSEFKQFTYDLCPKHGFLEYLADYPTFRKTFDEKPKQQ</sequence>
<comment type="caution">
    <text evidence="1">The sequence shown here is derived from an EMBL/GenBank/DDBJ whole genome shotgun (WGS) entry which is preliminary data.</text>
</comment>
<evidence type="ECO:0000313" key="2">
    <source>
        <dbReference type="Proteomes" id="UP000281474"/>
    </source>
</evidence>
<evidence type="ECO:0000313" key="1">
    <source>
        <dbReference type="EMBL" id="RLV60003.1"/>
    </source>
</evidence>
<dbReference type="EMBL" id="QZEI01000023">
    <property type="protein sequence ID" value="RLV60003.1"/>
    <property type="molecule type" value="Genomic_DNA"/>
</dbReference>
<dbReference type="Proteomes" id="UP000281474">
    <property type="component" value="Unassembled WGS sequence"/>
</dbReference>
<dbReference type="RefSeq" id="WP_121838746.1">
    <property type="nucleotide sequence ID" value="NZ_ML014772.1"/>
</dbReference>
<keyword evidence="2" id="KW-1185">Reference proteome</keyword>
<gene>
    <name evidence="1" type="ORF">D5018_09365</name>
</gene>
<dbReference type="AlphaFoldDB" id="A0A3L8PZN8"/>
<proteinExistence type="predicted"/>
<accession>A0A3L8PZN8</accession>